<feature type="compositionally biased region" description="Basic and acidic residues" evidence="8">
    <location>
        <begin position="123"/>
        <end position="139"/>
    </location>
</feature>
<feature type="compositionally biased region" description="Polar residues" evidence="8">
    <location>
        <begin position="25"/>
        <end position="35"/>
    </location>
</feature>
<feature type="compositionally biased region" description="Basic and acidic residues" evidence="8">
    <location>
        <begin position="92"/>
        <end position="105"/>
    </location>
</feature>
<evidence type="ECO:0000256" key="8">
    <source>
        <dbReference type="SAM" id="MobiDB-lite"/>
    </source>
</evidence>
<dbReference type="GO" id="GO:0031410">
    <property type="term" value="C:cytoplasmic vesicle"/>
    <property type="evidence" value="ECO:0007669"/>
    <property type="project" value="TreeGrafter"/>
</dbReference>
<dbReference type="OMA" id="KNHTERN"/>
<dbReference type="PANTHER" id="PTHR11337:SF8">
    <property type="entry name" value="VISGUN, ISOFORM E"/>
    <property type="match status" value="1"/>
</dbReference>
<keyword evidence="3 9" id="KW-0812">Transmembrane</keyword>
<evidence type="ECO:0000256" key="6">
    <source>
        <dbReference type="ARBA" id="ARBA00023136"/>
    </source>
</evidence>
<evidence type="ECO:0000256" key="9">
    <source>
        <dbReference type="SAM" id="Phobius"/>
    </source>
</evidence>
<evidence type="ECO:0000256" key="7">
    <source>
        <dbReference type="ARBA" id="ARBA00023180"/>
    </source>
</evidence>
<dbReference type="InterPro" id="IPR007947">
    <property type="entry name" value="CD164_MGC24"/>
</dbReference>
<feature type="transmembrane region" description="Helical" evidence="9">
    <location>
        <begin position="173"/>
        <end position="194"/>
    </location>
</feature>
<keyword evidence="7" id="KW-0325">Glycoprotein</keyword>
<keyword evidence="5 9" id="KW-1133">Transmembrane helix</keyword>
<organism evidence="11 12">
    <name type="scientific">Vanessa tameamea</name>
    <name type="common">Kamehameha butterfly</name>
    <dbReference type="NCBI Taxonomy" id="334116"/>
    <lineage>
        <taxon>Eukaryota</taxon>
        <taxon>Metazoa</taxon>
        <taxon>Ecdysozoa</taxon>
        <taxon>Arthropoda</taxon>
        <taxon>Hexapoda</taxon>
        <taxon>Insecta</taxon>
        <taxon>Pterygota</taxon>
        <taxon>Neoptera</taxon>
        <taxon>Endopterygota</taxon>
        <taxon>Lepidoptera</taxon>
        <taxon>Glossata</taxon>
        <taxon>Ditrysia</taxon>
        <taxon>Papilionoidea</taxon>
        <taxon>Nymphalidae</taxon>
        <taxon>Nymphalinae</taxon>
        <taxon>Vanessa</taxon>
    </lineage>
</organism>
<dbReference type="PANTHER" id="PTHR11337">
    <property type="entry name" value="MUCIN/PORIMIN"/>
    <property type="match status" value="1"/>
</dbReference>
<evidence type="ECO:0000256" key="1">
    <source>
        <dbReference type="ARBA" id="ARBA00004479"/>
    </source>
</evidence>
<comment type="subcellular location">
    <subcellularLocation>
        <location evidence="1">Membrane</location>
        <topology evidence="1">Single-pass type I membrane protein</topology>
    </subcellularLocation>
</comment>
<feature type="compositionally biased region" description="Low complexity" evidence="8">
    <location>
        <begin position="106"/>
        <end position="120"/>
    </location>
</feature>
<evidence type="ECO:0000313" key="11">
    <source>
        <dbReference type="Proteomes" id="UP001652626"/>
    </source>
</evidence>
<feature type="compositionally biased region" description="Polar residues" evidence="8">
    <location>
        <begin position="52"/>
        <end position="73"/>
    </location>
</feature>
<feature type="signal peptide" evidence="10">
    <location>
        <begin position="1"/>
        <end position="17"/>
    </location>
</feature>
<dbReference type="Pfam" id="PF05283">
    <property type="entry name" value="MGC-24"/>
    <property type="match status" value="1"/>
</dbReference>
<evidence type="ECO:0000256" key="5">
    <source>
        <dbReference type="ARBA" id="ARBA00022989"/>
    </source>
</evidence>
<evidence type="ECO:0000256" key="4">
    <source>
        <dbReference type="ARBA" id="ARBA00022729"/>
    </source>
</evidence>
<comment type="similarity">
    <text evidence="2">Belongs to the CD164 family.</text>
</comment>
<keyword evidence="11" id="KW-1185">Reference proteome</keyword>
<dbReference type="GO" id="GO:0016020">
    <property type="term" value="C:membrane"/>
    <property type="evidence" value="ECO:0007669"/>
    <property type="project" value="UniProtKB-SubCell"/>
</dbReference>
<dbReference type="RefSeq" id="XP_026496220.2">
    <property type="nucleotide sequence ID" value="XM_026640435.2"/>
</dbReference>
<proteinExistence type="inferred from homology"/>
<dbReference type="Proteomes" id="UP001652626">
    <property type="component" value="Chromosome 11"/>
</dbReference>
<keyword evidence="6 9" id="KW-0472">Membrane</keyword>
<evidence type="ECO:0000313" key="12">
    <source>
        <dbReference type="RefSeq" id="XP_026496220.2"/>
    </source>
</evidence>
<gene>
    <name evidence="12" type="primary">LOC113400782</name>
</gene>
<feature type="chain" id="PRO_5047275597" evidence="10">
    <location>
        <begin position="18"/>
        <end position="208"/>
    </location>
</feature>
<evidence type="ECO:0000256" key="3">
    <source>
        <dbReference type="ARBA" id="ARBA00022692"/>
    </source>
</evidence>
<feature type="region of interest" description="Disordered" evidence="8">
    <location>
        <begin position="25"/>
        <end position="140"/>
    </location>
</feature>
<dbReference type="GeneID" id="113400782"/>
<evidence type="ECO:0000256" key="10">
    <source>
        <dbReference type="SAM" id="SignalP"/>
    </source>
</evidence>
<dbReference type="AlphaFoldDB" id="A0A8B8IGK7"/>
<name>A0A8B8IGK7_VANTA</name>
<evidence type="ECO:0000256" key="2">
    <source>
        <dbReference type="ARBA" id="ARBA00005341"/>
    </source>
</evidence>
<keyword evidence="4 10" id="KW-0732">Signal</keyword>
<accession>A0A8B8IGK7</accession>
<protein>
    <submittedName>
        <fullName evidence="12">Sialomucin core protein 24 isoform X1</fullName>
    </submittedName>
</protein>
<dbReference type="OrthoDB" id="6160056at2759"/>
<sequence length="208" mass="22640">MKKIIFLCLLSLSVCLSKPALEQAASQPTAVSNSAVDPKTQKTDQTLPAHITESQTPPKTTAPTEQKIPQNVSEAPPSTFPSLPPKNTENAKPTDDNKTTDKQSTTKETTQSTTVSNATTEKVNNDVKPTEKVKEELSTEKFSTMKPTEVPKTTEAPKSDADKHILQARGFDGASFIGGIILTLGLLAIGFMGFKYYKNQTERNYHTL</sequence>
<reference evidence="12" key="1">
    <citation type="submission" date="2025-08" db="UniProtKB">
        <authorList>
            <consortium name="RefSeq"/>
        </authorList>
    </citation>
    <scope>IDENTIFICATION</scope>
    <source>
        <tissue evidence="12">Whole body</tissue>
    </source>
</reference>